<sequence length="48" mass="5102">DTKKSTANSNLKRQTEIVDDADPDDGWNRTAASSISYVPSFGGTGTLN</sequence>
<accession>A0A8S3A439</accession>
<dbReference type="AlphaFoldDB" id="A0A8S3A439"/>
<dbReference type="Proteomes" id="UP000681967">
    <property type="component" value="Unassembled WGS sequence"/>
</dbReference>
<dbReference type="EMBL" id="CAJOBJ010185095">
    <property type="protein sequence ID" value="CAF4932892.1"/>
    <property type="molecule type" value="Genomic_DNA"/>
</dbReference>
<organism evidence="2 4">
    <name type="scientific">Rotaria magnacalcarata</name>
    <dbReference type="NCBI Taxonomy" id="392030"/>
    <lineage>
        <taxon>Eukaryota</taxon>
        <taxon>Metazoa</taxon>
        <taxon>Spiralia</taxon>
        <taxon>Gnathifera</taxon>
        <taxon>Rotifera</taxon>
        <taxon>Eurotatoria</taxon>
        <taxon>Bdelloidea</taxon>
        <taxon>Philodinida</taxon>
        <taxon>Philodinidae</taxon>
        <taxon>Rotaria</taxon>
    </lineage>
</organism>
<evidence type="ECO:0000313" key="3">
    <source>
        <dbReference type="EMBL" id="CAF4932892.1"/>
    </source>
</evidence>
<proteinExistence type="predicted"/>
<dbReference type="EMBL" id="CAJOBH010116347">
    <property type="protein sequence ID" value="CAF4687711.1"/>
    <property type="molecule type" value="Genomic_DNA"/>
</dbReference>
<feature type="non-terminal residue" evidence="2">
    <location>
        <position position="48"/>
    </location>
</feature>
<feature type="compositionally biased region" description="Polar residues" evidence="1">
    <location>
        <begin position="1"/>
        <end position="12"/>
    </location>
</feature>
<gene>
    <name evidence="2" type="ORF">BYL167_LOCUS43589</name>
    <name evidence="3" type="ORF">GIL414_LOCUS53403</name>
</gene>
<reference evidence="2" key="1">
    <citation type="submission" date="2021-02" db="EMBL/GenBank/DDBJ databases">
        <authorList>
            <person name="Nowell W R."/>
        </authorList>
    </citation>
    <scope>NUCLEOTIDE SEQUENCE</scope>
</reference>
<comment type="caution">
    <text evidence="2">The sequence shown here is derived from an EMBL/GenBank/DDBJ whole genome shotgun (WGS) entry which is preliminary data.</text>
</comment>
<dbReference type="Proteomes" id="UP000681720">
    <property type="component" value="Unassembled WGS sequence"/>
</dbReference>
<evidence type="ECO:0000256" key="1">
    <source>
        <dbReference type="SAM" id="MobiDB-lite"/>
    </source>
</evidence>
<feature type="region of interest" description="Disordered" evidence="1">
    <location>
        <begin position="1"/>
        <end position="25"/>
    </location>
</feature>
<evidence type="ECO:0000313" key="2">
    <source>
        <dbReference type="EMBL" id="CAF4687711.1"/>
    </source>
</evidence>
<evidence type="ECO:0000313" key="4">
    <source>
        <dbReference type="Proteomes" id="UP000681967"/>
    </source>
</evidence>
<name>A0A8S3A439_9BILA</name>
<feature type="non-terminal residue" evidence="2">
    <location>
        <position position="1"/>
    </location>
</feature>
<protein>
    <submittedName>
        <fullName evidence="2">Uncharacterized protein</fullName>
    </submittedName>
</protein>